<evidence type="ECO:0000313" key="9">
    <source>
        <dbReference type="EMBL" id="CUQ10508.1"/>
    </source>
</evidence>
<keyword evidence="6 7" id="KW-0472">Membrane</keyword>
<dbReference type="Pfam" id="PF02417">
    <property type="entry name" value="Chromate_transp"/>
    <property type="match status" value="1"/>
</dbReference>
<dbReference type="GO" id="GO:0015109">
    <property type="term" value="F:chromate transmembrane transporter activity"/>
    <property type="evidence" value="ECO:0007669"/>
    <property type="project" value="InterPro"/>
</dbReference>
<dbReference type="Proteomes" id="UP000436858">
    <property type="component" value="Unassembled WGS sequence"/>
</dbReference>
<dbReference type="EMBL" id="CZAP01000023">
    <property type="protein sequence ID" value="CUQ10508.1"/>
    <property type="molecule type" value="Genomic_DNA"/>
</dbReference>
<evidence type="ECO:0000313" key="11">
    <source>
        <dbReference type="EMBL" id="KAB4479095.1"/>
    </source>
</evidence>
<dbReference type="EMBL" id="WCRS01000001">
    <property type="protein sequence ID" value="KAB4479095.1"/>
    <property type="molecule type" value="Genomic_DNA"/>
</dbReference>
<comment type="subcellular location">
    <subcellularLocation>
        <location evidence="1">Cell membrane</location>
        <topology evidence="1">Multi-pass membrane protein</topology>
    </subcellularLocation>
</comment>
<evidence type="ECO:0000313" key="10">
    <source>
        <dbReference type="EMBL" id="KAB4306862.1"/>
    </source>
</evidence>
<accession>A0A0P0FHZ5</accession>
<feature type="transmembrane region" description="Helical" evidence="7">
    <location>
        <begin position="151"/>
        <end position="175"/>
    </location>
</feature>
<evidence type="ECO:0000313" key="12">
    <source>
        <dbReference type="EMBL" id="KAB4482184.1"/>
    </source>
</evidence>
<dbReference type="Proteomes" id="UP000095576">
    <property type="component" value="Unassembled WGS sequence"/>
</dbReference>
<dbReference type="EMBL" id="AP022660">
    <property type="protein sequence ID" value="BCA52111.1"/>
    <property type="molecule type" value="Genomic_DNA"/>
</dbReference>
<dbReference type="EMBL" id="CP083681">
    <property type="protein sequence ID" value="UYU69430.1"/>
    <property type="molecule type" value="Genomic_DNA"/>
</dbReference>
<evidence type="ECO:0000313" key="13">
    <source>
        <dbReference type="EMBL" id="UYU69430.1"/>
    </source>
</evidence>
<evidence type="ECO:0000313" key="8">
    <source>
        <dbReference type="EMBL" id="BCA52111.1"/>
    </source>
</evidence>
<dbReference type="AlphaFoldDB" id="A0A0P0FHZ5"/>
<evidence type="ECO:0000313" key="17">
    <source>
        <dbReference type="Proteomes" id="UP000488521"/>
    </source>
</evidence>
<dbReference type="PANTHER" id="PTHR43663:SF2">
    <property type="entry name" value="CHROMATE TRANSPORT PROTEIN-RELATED"/>
    <property type="match status" value="1"/>
</dbReference>
<evidence type="ECO:0000256" key="2">
    <source>
        <dbReference type="ARBA" id="ARBA00005262"/>
    </source>
</evidence>
<dbReference type="EMBL" id="WCRY01000010">
    <property type="protein sequence ID" value="KAB4482184.1"/>
    <property type="molecule type" value="Genomic_DNA"/>
</dbReference>
<evidence type="ECO:0000313" key="15">
    <source>
        <dbReference type="Proteomes" id="UP000436858"/>
    </source>
</evidence>
<dbReference type="KEGG" id="btho:Btheta7330_00285"/>
<dbReference type="Proteomes" id="UP000440614">
    <property type="component" value="Unassembled WGS sequence"/>
</dbReference>
<evidence type="ECO:0000256" key="4">
    <source>
        <dbReference type="ARBA" id="ARBA00022692"/>
    </source>
</evidence>
<dbReference type="InterPro" id="IPR003370">
    <property type="entry name" value="Chromate_transpt"/>
</dbReference>
<reference evidence="13" key="4">
    <citation type="submission" date="2021-06" db="EMBL/GenBank/DDBJ databases">
        <title>Interrogation of the integrated mobile genetic elements in gut-associated Bacteroides with a consensus prediction approach.</title>
        <authorList>
            <person name="Campbell D.E."/>
            <person name="Leigh J.R."/>
            <person name="Kim T."/>
            <person name="England W."/>
            <person name="Whitaker R.J."/>
            <person name="Degnan P.H."/>
        </authorList>
    </citation>
    <scope>NUCLEOTIDE SEQUENCE</scope>
    <source>
        <strain evidence="13">VPI-BTDOT2</strain>
    </source>
</reference>
<keyword evidence="4 7" id="KW-0812">Transmembrane</keyword>
<evidence type="ECO:0000256" key="6">
    <source>
        <dbReference type="ARBA" id="ARBA00023136"/>
    </source>
</evidence>
<organism evidence="11 17">
    <name type="scientific">Bacteroides thetaiotaomicron</name>
    <dbReference type="NCBI Taxonomy" id="818"/>
    <lineage>
        <taxon>Bacteria</taxon>
        <taxon>Pseudomonadati</taxon>
        <taxon>Bacteroidota</taxon>
        <taxon>Bacteroidia</taxon>
        <taxon>Bacteroidales</taxon>
        <taxon>Bacteroidaceae</taxon>
        <taxon>Bacteroides</taxon>
    </lineage>
</organism>
<protein>
    <submittedName>
        <fullName evidence="9">Chromate transport protein</fullName>
    </submittedName>
    <submittedName>
        <fullName evidence="11">Chromate transporter</fullName>
    </submittedName>
</protein>
<evidence type="ECO:0000256" key="1">
    <source>
        <dbReference type="ARBA" id="ARBA00004651"/>
    </source>
</evidence>
<feature type="transmembrane region" description="Helical" evidence="7">
    <location>
        <begin position="6"/>
        <end position="27"/>
    </location>
</feature>
<keyword evidence="5 7" id="KW-1133">Transmembrane helix</keyword>
<dbReference type="Proteomes" id="UP000488521">
    <property type="component" value="Unassembled WGS sequence"/>
</dbReference>
<feature type="transmembrane region" description="Helical" evidence="7">
    <location>
        <begin position="48"/>
        <end position="69"/>
    </location>
</feature>
<evidence type="ECO:0000313" key="16">
    <source>
        <dbReference type="Proteomes" id="UP000440614"/>
    </source>
</evidence>
<dbReference type="GeneID" id="60923968"/>
<reference evidence="15 16" key="2">
    <citation type="journal article" date="2019" name="Nat. Med.">
        <title>A library of human gut bacterial isolates paired with longitudinal multiomics data enables mechanistic microbiome research.</title>
        <authorList>
            <person name="Poyet M."/>
            <person name="Groussin M."/>
            <person name="Gibbons S.M."/>
            <person name="Avila-Pacheco J."/>
            <person name="Jiang X."/>
            <person name="Kearney S.M."/>
            <person name="Perrotta A.R."/>
            <person name="Berdy B."/>
            <person name="Zhao S."/>
            <person name="Lieberman T.D."/>
            <person name="Swanson P.K."/>
            <person name="Smith M."/>
            <person name="Roesemann S."/>
            <person name="Alexander J.E."/>
            <person name="Rich S.A."/>
            <person name="Livny J."/>
            <person name="Vlamakis H."/>
            <person name="Clish C."/>
            <person name="Bullock K."/>
            <person name="Deik A."/>
            <person name="Scott J."/>
            <person name="Pierce K.A."/>
            <person name="Xavier R.J."/>
            <person name="Alm E.J."/>
        </authorList>
    </citation>
    <scope>NUCLEOTIDE SEQUENCE [LARGE SCALE GENOMIC DNA]</scope>
    <source>
        <strain evidence="11 17">BIOML-A156</strain>
        <strain evidence="12 15">BIOML-A162</strain>
        <strain evidence="10 16">BIOML-A188</strain>
    </source>
</reference>
<dbReference type="OMA" id="GWFLREF"/>
<dbReference type="Proteomes" id="UP000500882">
    <property type="component" value="Chromosome"/>
</dbReference>
<dbReference type="Proteomes" id="UP001156216">
    <property type="component" value="Chromosome"/>
</dbReference>
<sequence>MIITYLKLFCTFAKIGMFTIGGGYAMIPLIEREIVKRKWMSKEEFMEMFALTQSLPGVFAVNISIFVGYKLHKVSGSLVCALATILPSFVIMMLIAMFFARFQDNEVMIRIFNGIRPAVVALILFPCISAVRALHLKYVQLIAPVIATVLIWQFGLSPIYVVLAGISGGLVYTLWLKNKIKDIKA</sequence>
<comment type="similarity">
    <text evidence="2">Belongs to the chromate ion transporter (CHR) (TC 2.A.51) family.</text>
</comment>
<dbReference type="RefSeq" id="WP_011108481.1">
    <property type="nucleotide sequence ID" value="NZ_AP022660.1"/>
</dbReference>
<reference evidence="9 14" key="1">
    <citation type="submission" date="2015-09" db="EMBL/GenBank/DDBJ databases">
        <authorList>
            <consortium name="Pathogen Informatics"/>
        </authorList>
    </citation>
    <scope>NUCLEOTIDE SEQUENCE [LARGE SCALE GENOMIC DNA]</scope>
    <source>
        <strain evidence="9 14">2789STDY5834899</strain>
    </source>
</reference>
<feature type="transmembrane region" description="Helical" evidence="7">
    <location>
        <begin position="111"/>
        <end position="131"/>
    </location>
</feature>
<dbReference type="PANTHER" id="PTHR43663">
    <property type="entry name" value="CHROMATE TRANSPORT PROTEIN-RELATED"/>
    <property type="match status" value="1"/>
</dbReference>
<evidence type="ECO:0000256" key="5">
    <source>
        <dbReference type="ARBA" id="ARBA00022989"/>
    </source>
</evidence>
<dbReference type="EMBL" id="WCSY01000027">
    <property type="protein sequence ID" value="KAB4306862.1"/>
    <property type="molecule type" value="Genomic_DNA"/>
</dbReference>
<evidence type="ECO:0000313" key="18">
    <source>
        <dbReference type="Proteomes" id="UP000500882"/>
    </source>
</evidence>
<name>A0A0P0FHZ5_BACT4</name>
<feature type="transmembrane region" description="Helical" evidence="7">
    <location>
        <begin position="75"/>
        <end position="99"/>
    </location>
</feature>
<keyword evidence="3" id="KW-1003">Cell membrane</keyword>
<evidence type="ECO:0000313" key="14">
    <source>
        <dbReference type="Proteomes" id="UP000095576"/>
    </source>
</evidence>
<proteinExistence type="inferred from homology"/>
<dbReference type="GO" id="GO:0005886">
    <property type="term" value="C:plasma membrane"/>
    <property type="evidence" value="ECO:0007669"/>
    <property type="project" value="UniProtKB-SubCell"/>
</dbReference>
<dbReference type="InterPro" id="IPR052518">
    <property type="entry name" value="CHR_Transporter"/>
</dbReference>
<dbReference type="PATRIC" id="fig|818.23.peg.295"/>
<reference evidence="8 18" key="3">
    <citation type="submission" date="2020-02" db="EMBL/GenBank/DDBJ databases">
        <title>Whole-genome sequencing and comparative analysis of the genomes of Bacteroides thetaiotaomicron and Escherichia coli isolated from a healthy resident in Vietnam.</title>
        <authorList>
            <person name="Mohsin M."/>
            <person name="Tanaka K."/>
            <person name="Kawahara R."/>
            <person name="Kondo S."/>
            <person name="Noguchi H."/>
            <person name="Motooka D."/>
            <person name="Nakamura S."/>
            <person name="Khong D.T."/>
            <person name="Nguyen T.N."/>
            <person name="Tran H.T."/>
            <person name="Yamamoto Y."/>
        </authorList>
    </citation>
    <scope>NUCLEOTIDE SEQUENCE [LARGE SCALE GENOMIC DNA]</scope>
    <source>
        <strain evidence="8 18">F9-2</strain>
    </source>
</reference>
<gene>
    <name evidence="8" type="ORF">BatF92_40530</name>
    <name evidence="9" type="ORF">ERS852511_04343</name>
    <name evidence="11" type="ORF">GAN59_00765</name>
    <name evidence="12" type="ORF">GAN91_11970</name>
    <name evidence="10" type="ORF">GAO51_23055</name>
    <name evidence="13" type="ORF">KQP59_14065</name>
</gene>
<evidence type="ECO:0000256" key="7">
    <source>
        <dbReference type="SAM" id="Phobius"/>
    </source>
</evidence>
<evidence type="ECO:0000256" key="3">
    <source>
        <dbReference type="ARBA" id="ARBA00022475"/>
    </source>
</evidence>